<keyword evidence="12 13" id="KW-0449">Lipoprotein</keyword>
<keyword evidence="8 13" id="KW-0472">Membrane</keyword>
<evidence type="ECO:0000256" key="7">
    <source>
        <dbReference type="ARBA" id="ARBA00022927"/>
    </source>
</evidence>
<dbReference type="HAMAP" id="MF_00233">
    <property type="entry name" value="LolB"/>
    <property type="match status" value="1"/>
</dbReference>
<keyword evidence="9 13" id="KW-0564">Palmitate</keyword>
<dbReference type="eggNOG" id="COG3017">
    <property type="taxonomic scope" value="Bacteria"/>
</dbReference>
<evidence type="ECO:0000313" key="15">
    <source>
        <dbReference type="Proteomes" id="UP000254620"/>
    </source>
</evidence>
<keyword evidence="11 13" id="KW-0998">Cell outer membrane</keyword>
<dbReference type="Proteomes" id="UP000254620">
    <property type="component" value="Unassembled WGS sequence"/>
</dbReference>
<dbReference type="NCBIfam" id="TIGR00548">
    <property type="entry name" value="lolB"/>
    <property type="match status" value="1"/>
</dbReference>
<sequence>MLIFNRFFIFLIFSLVLTGCMLSVDNVRPTHIHYLDKTDPKWQIHLAQIKQIKSYHIQGQIGYLDRKQRASVTFDWQYHSPNEYTLTLSSILSRSLFILEKKNGEFIITDEKGKSHNNSNAQHLLEETLGIMIPIDQLAIWLKGDPNAQLDYQVGENHLLASFTYSIYSDEWTVDYLNYHNSPIPLPQDILLKNTDQTLKIRVNNWKYQ</sequence>
<dbReference type="CDD" id="cd16326">
    <property type="entry name" value="LolB"/>
    <property type="match status" value="1"/>
</dbReference>
<evidence type="ECO:0000256" key="6">
    <source>
        <dbReference type="ARBA" id="ARBA00022729"/>
    </source>
</evidence>
<evidence type="ECO:0000313" key="14">
    <source>
        <dbReference type="EMBL" id="SUU96768.1"/>
    </source>
</evidence>
<dbReference type="GO" id="GO:0009279">
    <property type="term" value="C:cell outer membrane"/>
    <property type="evidence" value="ECO:0007669"/>
    <property type="project" value="UniProtKB-SubCell"/>
</dbReference>
<dbReference type="RefSeq" id="WP_046098856.1">
    <property type="nucleotide sequence ID" value="NZ_LAEN01000088.1"/>
</dbReference>
<evidence type="ECO:0000256" key="13">
    <source>
        <dbReference type="HAMAP-Rule" id="MF_00233"/>
    </source>
</evidence>
<dbReference type="GO" id="GO:0044874">
    <property type="term" value="P:lipoprotein localization to outer membrane"/>
    <property type="evidence" value="ECO:0007669"/>
    <property type="project" value="UniProtKB-UniRule"/>
</dbReference>
<dbReference type="InterPro" id="IPR004565">
    <property type="entry name" value="OM_lipoprot_LolB"/>
</dbReference>
<dbReference type="SUPFAM" id="SSF89392">
    <property type="entry name" value="Prokaryotic lipoproteins and lipoprotein localization factors"/>
    <property type="match status" value="1"/>
</dbReference>
<keyword evidence="5 13" id="KW-0813">Transport</keyword>
<evidence type="ECO:0000256" key="1">
    <source>
        <dbReference type="ARBA" id="ARBA00004459"/>
    </source>
</evidence>
<evidence type="ECO:0000256" key="2">
    <source>
        <dbReference type="ARBA" id="ARBA00009696"/>
    </source>
</evidence>
<evidence type="ECO:0000256" key="10">
    <source>
        <dbReference type="ARBA" id="ARBA00023186"/>
    </source>
</evidence>
<protein>
    <recommendedName>
        <fullName evidence="4 13">Outer-membrane lipoprotein LolB</fullName>
    </recommendedName>
</protein>
<name>A0A0F5EW34_AVIPA</name>
<evidence type="ECO:0000256" key="9">
    <source>
        <dbReference type="ARBA" id="ARBA00023139"/>
    </source>
</evidence>
<reference evidence="14 15" key="1">
    <citation type="submission" date="2018-06" db="EMBL/GenBank/DDBJ databases">
        <authorList>
            <consortium name="Pathogen Informatics"/>
            <person name="Doyle S."/>
        </authorList>
    </citation>
    <scope>NUCLEOTIDE SEQUENCE [LARGE SCALE GENOMIC DNA]</scope>
    <source>
        <strain evidence="14 15">NCTC10926</strain>
    </source>
</reference>
<evidence type="ECO:0000256" key="3">
    <source>
        <dbReference type="ARBA" id="ARBA00011245"/>
    </source>
</evidence>
<comment type="subunit">
    <text evidence="3 13">Monomer.</text>
</comment>
<dbReference type="Gene3D" id="2.50.20.10">
    <property type="entry name" value="Lipoprotein localisation LolA/LolB/LppX"/>
    <property type="match status" value="1"/>
</dbReference>
<keyword evidence="10 13" id="KW-0143">Chaperone</keyword>
<evidence type="ECO:0000256" key="4">
    <source>
        <dbReference type="ARBA" id="ARBA00016202"/>
    </source>
</evidence>
<dbReference type="PROSITE" id="PS51257">
    <property type="entry name" value="PROKAR_LIPOPROTEIN"/>
    <property type="match status" value="1"/>
</dbReference>
<comment type="similarity">
    <text evidence="2 13">Belongs to the LolB family.</text>
</comment>
<dbReference type="EMBL" id="UFSW01000001">
    <property type="protein sequence ID" value="SUU96768.1"/>
    <property type="molecule type" value="Genomic_DNA"/>
</dbReference>
<evidence type="ECO:0000256" key="8">
    <source>
        <dbReference type="ARBA" id="ARBA00023136"/>
    </source>
</evidence>
<gene>
    <name evidence="13 14" type="primary">lolB</name>
    <name evidence="14" type="ORF">NCTC10926_00112</name>
</gene>
<dbReference type="Pfam" id="PF03550">
    <property type="entry name" value="LolB"/>
    <property type="match status" value="1"/>
</dbReference>
<keyword evidence="6 13" id="KW-0732">Signal</keyword>
<evidence type="ECO:0000256" key="12">
    <source>
        <dbReference type="ARBA" id="ARBA00023288"/>
    </source>
</evidence>
<dbReference type="STRING" id="728.VY92_04895"/>
<comment type="function">
    <text evidence="13">Plays a critical role in the incorporation of lipoproteins in the outer membrane after they are released by the LolA protein.</text>
</comment>
<evidence type="ECO:0000256" key="5">
    <source>
        <dbReference type="ARBA" id="ARBA00022448"/>
    </source>
</evidence>
<accession>A0A0F5EW34</accession>
<dbReference type="AlphaFoldDB" id="A0A0F5EW34"/>
<dbReference type="GO" id="GO:0015031">
    <property type="term" value="P:protein transport"/>
    <property type="evidence" value="ECO:0007669"/>
    <property type="project" value="UniProtKB-KW"/>
</dbReference>
<evidence type="ECO:0000256" key="11">
    <source>
        <dbReference type="ARBA" id="ARBA00023237"/>
    </source>
</evidence>
<proteinExistence type="inferred from homology"/>
<comment type="subcellular location">
    <subcellularLocation>
        <location evidence="1 13">Cell outer membrane</location>
        <topology evidence="1 13">Lipid-anchor</topology>
    </subcellularLocation>
</comment>
<keyword evidence="7 13" id="KW-0653">Protein transport</keyword>
<organism evidence="14 15">
    <name type="scientific">Avibacterium paragallinarum</name>
    <name type="common">Haemophilus gallinarum</name>
    <dbReference type="NCBI Taxonomy" id="728"/>
    <lineage>
        <taxon>Bacteria</taxon>
        <taxon>Pseudomonadati</taxon>
        <taxon>Pseudomonadota</taxon>
        <taxon>Gammaproteobacteria</taxon>
        <taxon>Pasteurellales</taxon>
        <taxon>Pasteurellaceae</taxon>
        <taxon>Avibacterium</taxon>
    </lineage>
</organism>
<dbReference type="OrthoDB" id="9797618at2"/>
<dbReference type="InterPro" id="IPR029046">
    <property type="entry name" value="LolA/LolB/LppX"/>
</dbReference>